<organism evidence="1">
    <name type="scientific">Limosilactobacillus fermentum 3872</name>
    <dbReference type="NCBI Taxonomy" id="1381124"/>
    <lineage>
        <taxon>Bacteria</taxon>
        <taxon>Bacillati</taxon>
        <taxon>Bacillota</taxon>
        <taxon>Bacilli</taxon>
        <taxon>Lactobacillales</taxon>
        <taxon>Lactobacillaceae</taxon>
        <taxon>Limosilactobacillus</taxon>
    </lineage>
</organism>
<evidence type="ECO:0000313" key="1">
    <source>
        <dbReference type="EMBL" id="AKM52272.1"/>
    </source>
</evidence>
<reference evidence="1" key="1">
    <citation type="journal article" date="2013" name="Genome Announc.">
        <title>Draft Genome Sequence of Lactobacillus fermentum Strain 3872.</title>
        <authorList>
            <person name="Karlyshev A.V."/>
            <person name="Raju K."/>
            <person name="Abramov V.M."/>
        </authorList>
    </citation>
    <scope>NUCLEOTIDE SEQUENCE [LARGE SCALE GENOMIC DNA]</scope>
    <source>
        <strain evidence="1">3872</strain>
    </source>
</reference>
<evidence type="ECO:0008006" key="2">
    <source>
        <dbReference type="Google" id="ProtNLM"/>
    </source>
</evidence>
<reference evidence="1" key="2">
    <citation type="journal article" name="FEMS Microbiol. Lett.">
        <title>Lactobacillus fermentum 3872 genome sequencing reveals plasmid and chromosomal genes potentially involved in a probiotic activity.</title>
        <authorList>
            <person name="Lehri B."/>
            <person name="Seddon A.M."/>
            <person name="Karlyshev A.V."/>
        </authorList>
    </citation>
    <scope>NUCLEOTIDE SEQUENCE [LARGE SCALE GENOMIC DNA]</scope>
    <source>
        <strain evidence="1">3872</strain>
    </source>
</reference>
<name>A0A806TNH3_LIMFE</name>
<dbReference type="Proteomes" id="UP000016629">
    <property type="component" value="Chromosome"/>
</dbReference>
<dbReference type="AlphaFoldDB" id="A0A806TNH3"/>
<dbReference type="EMBL" id="CP011536">
    <property type="protein sequence ID" value="AKM52272.1"/>
    <property type="molecule type" value="Genomic_DNA"/>
</dbReference>
<proteinExistence type="predicted"/>
<protein>
    <recommendedName>
        <fullName evidence="2">Abi family protein</fullName>
    </recommendedName>
</protein>
<accession>A0A806TNH3</accession>
<sequence>MNSKPFKTLNQQLSILRDRGLDDAHAKAKRSLEQMGYYSLINGYKWMFLARDSNGNIIHPEVYKEDTSFDEIRSLYNFDFELRAILYRALLKYETMLGAEIAYRFSEQHQEEHAYLAMDNFSRNPQQVSSVVGTISSLSSTIKKYSSDRKGKNAIKHYVNKHGHVPLWVLVNFLTFGELNYFYSNCTQDIQLTIAKDFQHTKKASYNSSSQPAITPNAIMDINQMVNIFRNAVAHGEITYSKIIQRTPHMRDIKVAANIRNVPLESQAGIFELIIAMKAVLPRRNYQRLIKDIGILLKEFKDRFTPINYSALLQDMHFPSNYTDIW</sequence>
<dbReference type="Pfam" id="PF07751">
    <property type="entry name" value="Abi_2"/>
    <property type="match status" value="1"/>
</dbReference>
<gene>
    <name evidence="1" type="ORF">N573_008040</name>
</gene>
<dbReference type="InterPro" id="IPR011664">
    <property type="entry name" value="Abi_system_AbiD/AbiF-like"/>
</dbReference>